<dbReference type="EMBL" id="JRKQ01000001">
    <property type="protein sequence ID" value="KGJ23757.1"/>
    <property type="molecule type" value="Genomic_DNA"/>
</dbReference>
<evidence type="ECO:0000313" key="2">
    <source>
        <dbReference type="EMBL" id="KGJ23757.1"/>
    </source>
</evidence>
<reference evidence="2 3" key="1">
    <citation type="submission" date="2014-09" db="EMBL/GenBank/DDBJ databases">
        <authorList>
            <person name="McGinnis J.M."/>
            <person name="Wolfgang W.J."/>
        </authorList>
    </citation>
    <scope>NUCLEOTIDE SEQUENCE [LARGE SCALE GENOMIC DNA]</scope>
    <source>
        <strain evidence="2 3">5503</strain>
    </source>
</reference>
<dbReference type="AlphaFoldDB" id="A0A099GMI3"/>
<name>A0A099GMI3_9RHOB</name>
<proteinExistence type="predicted"/>
<dbReference type="Pfam" id="PF09356">
    <property type="entry name" value="Phage_BR0599"/>
    <property type="match status" value="1"/>
</dbReference>
<evidence type="ECO:0000313" key="3">
    <source>
        <dbReference type="Proteomes" id="UP000029858"/>
    </source>
</evidence>
<evidence type="ECO:0000259" key="1">
    <source>
        <dbReference type="Pfam" id="PF09356"/>
    </source>
</evidence>
<reference evidence="2 3" key="2">
    <citation type="submission" date="2014-10" db="EMBL/GenBank/DDBJ databases">
        <title>Paracoccus sanguinis sp. nov., isolated from clinical specimens of New York State patients.</title>
        <authorList>
            <person name="Mingle L.A."/>
            <person name="Cole J.A."/>
            <person name="Lapierre P."/>
            <person name="Musser K.A."/>
        </authorList>
    </citation>
    <scope>NUCLEOTIDE SEQUENCE [LARGE SCALE GENOMIC DNA]</scope>
    <source>
        <strain evidence="2 3">5503</strain>
    </source>
</reference>
<protein>
    <recommendedName>
        <fullName evidence="1">Bacteriophage phiJL001 Gp84 C-terminal domain-containing protein</fullName>
    </recommendedName>
</protein>
<gene>
    <name evidence="2" type="ORF">IX56_00325</name>
</gene>
<dbReference type="RefSeq" id="WP_052174725.1">
    <property type="nucleotide sequence ID" value="NZ_JRKQ01000001.1"/>
</dbReference>
<dbReference type="Proteomes" id="UP000029858">
    <property type="component" value="Unassembled WGS sequence"/>
</dbReference>
<accession>A0A099GMI3</accession>
<sequence>MGEAGVPNYDDNERLIRTGDAALTVEILGAGERWGFTNADIPLMAADGRGYEPVPLQMSNITADAAMGGNQIDITLPRWSPVAGRFFPVATKTIYKVIVRQAAHADGAISDDPLMFTGVITAAAITGDEGEMLRLKASTQMGLLERSGLRRRYQLQCPYVLFGPECRASKAASQFPANIEVPPSTAWGDVYITVHGESADEPWLWRGRDMRVWEGRVFMIGATVNFAGVDYEIADVIRNYGSNTIRVRVMPDQVQALRAAVEAAQPVDRVCVVTPACDHTVACCNDLFSNGVNFGGQPWIPYENPVKKIFVGT</sequence>
<organism evidence="2 3">
    <name type="scientific">Paracoccus sanguinis</name>
    <dbReference type="NCBI Taxonomy" id="1545044"/>
    <lineage>
        <taxon>Bacteria</taxon>
        <taxon>Pseudomonadati</taxon>
        <taxon>Pseudomonadota</taxon>
        <taxon>Alphaproteobacteria</taxon>
        <taxon>Rhodobacterales</taxon>
        <taxon>Paracoccaceae</taxon>
        <taxon>Paracoccus</taxon>
    </lineage>
</organism>
<feature type="domain" description="Bacteriophage phiJL001 Gp84 C-terminal" evidence="1">
    <location>
        <begin position="251"/>
        <end position="303"/>
    </location>
</feature>
<comment type="caution">
    <text evidence="2">The sequence shown here is derived from an EMBL/GenBank/DDBJ whole genome shotgun (WGS) entry which is preliminary data.</text>
</comment>
<dbReference type="InterPro" id="IPR018964">
    <property type="entry name" value="Phage_phiJL001_Gp84_C"/>
</dbReference>